<reference evidence="1" key="2">
    <citation type="submission" date="2020-05" db="UniProtKB">
        <authorList>
            <consortium name="EnsemblMetazoa"/>
        </authorList>
    </citation>
    <scope>IDENTIFICATION</scope>
    <source>
        <strain evidence="1">LVP_AGWG</strain>
    </source>
</reference>
<evidence type="ECO:0000313" key="1">
    <source>
        <dbReference type="EnsemblMetazoa" id="AAEL008050-PA"/>
    </source>
</evidence>
<dbReference type="InterPro" id="IPR001574">
    <property type="entry name" value="Ribosome_inactivat_prot"/>
</dbReference>
<reference evidence="1 2" key="1">
    <citation type="submission" date="2017-06" db="EMBL/GenBank/DDBJ databases">
        <title>Aedes aegypti genome working group (AGWG) sequencing and assembly.</title>
        <authorList>
            <consortium name="Aedes aegypti Genome Working Group (AGWG)"/>
            <person name="Matthews B.J."/>
        </authorList>
    </citation>
    <scope>NUCLEOTIDE SEQUENCE [LARGE SCALE GENOMIC DNA]</scope>
    <source>
        <strain evidence="1 2">LVP_AGWG</strain>
    </source>
</reference>
<keyword evidence="2" id="KW-1185">Reference proteome</keyword>
<dbReference type="AlphaFoldDB" id="A0A1S4FIC6"/>
<dbReference type="VEuPathDB" id="VectorBase:AAEL008050"/>
<dbReference type="EnsemblMetazoa" id="AAEL008050-RA">
    <property type="protein sequence ID" value="AAEL008050-PA"/>
    <property type="gene ID" value="AAEL008050"/>
</dbReference>
<dbReference type="Pfam" id="PF00161">
    <property type="entry name" value="RIP"/>
    <property type="match status" value="1"/>
</dbReference>
<dbReference type="SUPFAM" id="SSF56371">
    <property type="entry name" value="Ribosome inactivating proteins (RIP)"/>
    <property type="match status" value="1"/>
</dbReference>
<dbReference type="InterPro" id="IPR016138">
    <property type="entry name" value="Ribosome_inactivat_prot_sub1"/>
</dbReference>
<name>A0A1S4FIC6_AEDAE</name>
<sequence>MEFRTADLELFKEKDGAYIKFIEDLTTTLTEADEAYDGIRVSKRTSGYTIVIIKHGETEVPLVYRIRDLYIIGVIVGKVCYMDHKAYAEVNNMNELNKVIFPAKAESLSREFSYHFIMPKGENTEIRFEELEFYLQKLTQIGDKMKRIEVMQKYLGPFVILFSEAVRFPAIAILAQQAFRSDDGKIKLSEDVAPPEVVLNDNVIKIHTLLLIWGRLSSCVKYLNEGKDCTATVEIKHKPTLGHLKEYSTPQAIKINKDTLKALLGVANSYSFEKFKVTLPRIKRESLNVPLPLYQQQLILSNHQENLLEYDGITQQSSAAAANNVIPNLDMTGVLQLLTLGILHFTKNRLHLTEFETVIHNSREAAAVATDLTDRIVRFMICSGASSEQIEYENQMQLQRQLTTALFRGDKIDGILSNFVAEYGIGDIDGQSTEATLYQAILDGECFE</sequence>
<proteinExistence type="predicted"/>
<gene>
    <name evidence="1" type="primary">5569955</name>
</gene>
<evidence type="ECO:0000313" key="2">
    <source>
        <dbReference type="Proteomes" id="UP000008820"/>
    </source>
</evidence>
<dbReference type="GO" id="GO:0017148">
    <property type="term" value="P:negative regulation of translation"/>
    <property type="evidence" value="ECO:0007669"/>
    <property type="project" value="InterPro"/>
</dbReference>
<dbReference type="OrthoDB" id="7764276at2759"/>
<dbReference type="InterPro" id="IPR036041">
    <property type="entry name" value="Ribosome-inact_prot_sf"/>
</dbReference>
<organism evidence="1 2">
    <name type="scientific">Aedes aegypti</name>
    <name type="common">Yellowfever mosquito</name>
    <name type="synonym">Culex aegypti</name>
    <dbReference type="NCBI Taxonomy" id="7159"/>
    <lineage>
        <taxon>Eukaryota</taxon>
        <taxon>Metazoa</taxon>
        <taxon>Ecdysozoa</taxon>
        <taxon>Arthropoda</taxon>
        <taxon>Hexapoda</taxon>
        <taxon>Insecta</taxon>
        <taxon>Pterygota</taxon>
        <taxon>Neoptera</taxon>
        <taxon>Endopterygota</taxon>
        <taxon>Diptera</taxon>
        <taxon>Nematocera</taxon>
        <taxon>Culicoidea</taxon>
        <taxon>Culicidae</taxon>
        <taxon>Culicinae</taxon>
        <taxon>Aedini</taxon>
        <taxon>Aedes</taxon>
        <taxon>Stegomyia</taxon>
    </lineage>
</organism>
<dbReference type="GO" id="GO:0030598">
    <property type="term" value="F:rRNA N-glycosylase activity"/>
    <property type="evidence" value="ECO:0007669"/>
    <property type="project" value="InterPro"/>
</dbReference>
<accession>A0A1S4FIC6</accession>
<dbReference type="Proteomes" id="UP000008820">
    <property type="component" value="Chromosome 3"/>
</dbReference>
<dbReference type="Gene3D" id="3.40.420.10">
    <property type="entry name" value="Ricin (A subunit), domain 1"/>
    <property type="match status" value="1"/>
</dbReference>
<dbReference type="InParanoid" id="A0A1S4FIC6"/>
<protein>
    <submittedName>
        <fullName evidence="1">Uncharacterized protein</fullName>
    </submittedName>
</protein>